<dbReference type="EMBL" id="CP032157">
    <property type="protein sequence ID" value="AXY77638.1"/>
    <property type="molecule type" value="Genomic_DNA"/>
</dbReference>
<accession>A0A3B7MU62</accession>
<dbReference type="KEGG" id="pseg:D3H65_28260"/>
<keyword evidence="2" id="KW-1185">Reference proteome</keyword>
<gene>
    <name evidence="1" type="ORF">D3H65_28260</name>
</gene>
<name>A0A3B7MU62_9BACT</name>
<reference evidence="1 2" key="1">
    <citation type="submission" date="2018-09" db="EMBL/GenBank/DDBJ databases">
        <title>Genome sequencing of strain 6GH32-13.</title>
        <authorList>
            <person name="Weon H.-Y."/>
            <person name="Heo J."/>
            <person name="Kwon S.-W."/>
        </authorList>
    </citation>
    <scope>NUCLEOTIDE SEQUENCE [LARGE SCALE GENOMIC DNA]</scope>
    <source>
        <strain evidence="1 2">5GH32-13</strain>
    </source>
</reference>
<evidence type="ECO:0000313" key="2">
    <source>
        <dbReference type="Proteomes" id="UP000263900"/>
    </source>
</evidence>
<proteinExistence type="predicted"/>
<evidence type="ECO:0000313" key="1">
    <source>
        <dbReference type="EMBL" id="AXY77638.1"/>
    </source>
</evidence>
<protein>
    <submittedName>
        <fullName evidence="1">Uncharacterized protein</fullName>
    </submittedName>
</protein>
<organism evidence="1 2">
    <name type="scientific">Paraflavitalea soli</name>
    <dbReference type="NCBI Taxonomy" id="2315862"/>
    <lineage>
        <taxon>Bacteria</taxon>
        <taxon>Pseudomonadati</taxon>
        <taxon>Bacteroidota</taxon>
        <taxon>Chitinophagia</taxon>
        <taxon>Chitinophagales</taxon>
        <taxon>Chitinophagaceae</taxon>
        <taxon>Paraflavitalea</taxon>
    </lineage>
</organism>
<dbReference type="Proteomes" id="UP000263900">
    <property type="component" value="Chromosome"/>
</dbReference>
<dbReference type="AlphaFoldDB" id="A0A3B7MU62"/>
<sequence length="94" mass="11030">MNEKAMHYHIIQLYHYGTQQSKFKLRAYCGTDIRYHPSTYFNQKQEPIIKIGTQDHMKMHANQSHTNLYGSPNQAGDRIEPIELRGYCIISCLL</sequence>